<keyword evidence="3" id="KW-1185">Reference proteome</keyword>
<evidence type="ECO:0000256" key="1">
    <source>
        <dbReference type="SAM" id="MobiDB-lite"/>
    </source>
</evidence>
<accession>A0ABV7FRK1</accession>
<comment type="caution">
    <text evidence="2">The sequence shown here is derived from an EMBL/GenBank/DDBJ whole genome shotgun (WGS) entry which is preliminary data.</text>
</comment>
<dbReference type="PIRSF" id="PIRSF005276">
    <property type="entry name" value="SspB"/>
    <property type="match status" value="1"/>
</dbReference>
<dbReference type="Proteomes" id="UP001595478">
    <property type="component" value="Unassembled WGS sequence"/>
</dbReference>
<name>A0ABV7FRK1_9ALTE</name>
<keyword evidence="2" id="KW-0378">Hydrolase</keyword>
<dbReference type="NCBIfam" id="NF008769">
    <property type="entry name" value="PRK11798.2-5"/>
    <property type="match status" value="1"/>
</dbReference>
<protein>
    <submittedName>
        <fullName evidence="2">ClpXP protease specificity-enhancing factor</fullName>
    </submittedName>
</protein>
<dbReference type="RefSeq" id="WP_376919252.1">
    <property type="nucleotide sequence ID" value="NZ_JBHRSW010000006.1"/>
</dbReference>
<dbReference type="PANTHER" id="PTHR37486:SF1">
    <property type="entry name" value="STRINGENT STARVATION PROTEIN B"/>
    <property type="match status" value="1"/>
</dbReference>
<dbReference type="InterPro" id="IPR007481">
    <property type="entry name" value="SspB"/>
</dbReference>
<dbReference type="GO" id="GO:0008233">
    <property type="term" value="F:peptidase activity"/>
    <property type="evidence" value="ECO:0007669"/>
    <property type="project" value="UniProtKB-KW"/>
</dbReference>
<dbReference type="NCBIfam" id="NF008763">
    <property type="entry name" value="PRK11798.1-2"/>
    <property type="match status" value="1"/>
</dbReference>
<dbReference type="Pfam" id="PF04386">
    <property type="entry name" value="SspB"/>
    <property type="match status" value="1"/>
</dbReference>
<dbReference type="SUPFAM" id="SSF101738">
    <property type="entry name" value="SspB-like"/>
    <property type="match status" value="1"/>
</dbReference>
<proteinExistence type="predicted"/>
<dbReference type="GO" id="GO:0006508">
    <property type="term" value="P:proteolysis"/>
    <property type="evidence" value="ECO:0007669"/>
    <property type="project" value="UniProtKB-KW"/>
</dbReference>
<gene>
    <name evidence="2" type="ORF">ACFOHL_05630</name>
</gene>
<sequence length="144" mass="15823">MTSNQPYLLKAFYDWIVDNGLTPYVVVSTRWPNVDVPMQFVKDDQIVLNISPAACVNFVMDVDAVSFQARFGGQPTNVMFPCEAVGAIYAKENGAGTVFTQELPAVEEQQNTSLGVVEDNNNDSTPPKPSPEKPKSKANLRVIK</sequence>
<reference evidence="3" key="1">
    <citation type="journal article" date="2019" name="Int. J. Syst. Evol. Microbiol.">
        <title>The Global Catalogue of Microorganisms (GCM) 10K type strain sequencing project: providing services to taxonomists for standard genome sequencing and annotation.</title>
        <authorList>
            <consortium name="The Broad Institute Genomics Platform"/>
            <consortium name="The Broad Institute Genome Sequencing Center for Infectious Disease"/>
            <person name="Wu L."/>
            <person name="Ma J."/>
        </authorList>
    </citation>
    <scope>NUCLEOTIDE SEQUENCE [LARGE SCALE GENOMIC DNA]</scope>
    <source>
        <strain evidence="3">KCTC 52473</strain>
    </source>
</reference>
<dbReference type="PANTHER" id="PTHR37486">
    <property type="entry name" value="STRINGENT STARVATION PROTEIN B"/>
    <property type="match status" value="1"/>
</dbReference>
<dbReference type="EMBL" id="JBHRSW010000006">
    <property type="protein sequence ID" value="MFC3121091.1"/>
    <property type="molecule type" value="Genomic_DNA"/>
</dbReference>
<dbReference type="InterPro" id="IPR036760">
    <property type="entry name" value="SspB-like_sf"/>
</dbReference>
<evidence type="ECO:0000313" key="3">
    <source>
        <dbReference type="Proteomes" id="UP001595478"/>
    </source>
</evidence>
<dbReference type="Gene3D" id="2.30.30.220">
    <property type="entry name" value="SspB-like"/>
    <property type="match status" value="1"/>
</dbReference>
<evidence type="ECO:0000313" key="2">
    <source>
        <dbReference type="EMBL" id="MFC3121091.1"/>
    </source>
</evidence>
<feature type="region of interest" description="Disordered" evidence="1">
    <location>
        <begin position="110"/>
        <end position="144"/>
    </location>
</feature>
<keyword evidence="2" id="KW-0645">Protease</keyword>
<organism evidence="2 3">
    <name type="scientific">Agaribacter flavus</name>
    <dbReference type="NCBI Taxonomy" id="1902781"/>
    <lineage>
        <taxon>Bacteria</taxon>
        <taxon>Pseudomonadati</taxon>
        <taxon>Pseudomonadota</taxon>
        <taxon>Gammaproteobacteria</taxon>
        <taxon>Alteromonadales</taxon>
        <taxon>Alteromonadaceae</taxon>
        <taxon>Agaribacter</taxon>
    </lineage>
</organism>